<evidence type="ECO:0000313" key="2">
    <source>
        <dbReference type="Proteomes" id="UP000664844"/>
    </source>
</evidence>
<comment type="caution">
    <text evidence="1">The sequence shown here is derived from an EMBL/GenBank/DDBJ whole genome shotgun (WGS) entry which is preliminary data.</text>
</comment>
<name>A0ABS3FWZ4_9CYAN</name>
<dbReference type="PROSITE" id="PS00141">
    <property type="entry name" value="ASP_PROTEASE"/>
    <property type="match status" value="1"/>
</dbReference>
<sequence>MKNKEYRLECVPCKNLLNPQERVNLFLVRAGIGAKGTLPVFVPLLVDSGATYTTLPVPLLQSVGCDLKHPITQVSIVTGNGQINCPVVTVPWFNCLGHTKKKFPRSGTYLKKVNRLAGYSWNGFPRSIPGCHFFR</sequence>
<proteinExistence type="predicted"/>
<keyword evidence="2" id="KW-1185">Reference proteome</keyword>
<dbReference type="Gene3D" id="2.40.70.10">
    <property type="entry name" value="Acid Proteases"/>
    <property type="match status" value="1"/>
</dbReference>
<dbReference type="InterPro" id="IPR021109">
    <property type="entry name" value="Peptidase_aspartic_dom_sf"/>
</dbReference>
<dbReference type="EMBL" id="JAFLQW010000569">
    <property type="protein sequence ID" value="MBO0351631.1"/>
    <property type="molecule type" value="Genomic_DNA"/>
</dbReference>
<organism evidence="1 2">
    <name type="scientific">Phormidium pseudopriestleyi FRX01</name>
    <dbReference type="NCBI Taxonomy" id="1759528"/>
    <lineage>
        <taxon>Bacteria</taxon>
        <taxon>Bacillati</taxon>
        <taxon>Cyanobacteriota</taxon>
        <taxon>Cyanophyceae</taxon>
        <taxon>Oscillatoriophycideae</taxon>
        <taxon>Oscillatoriales</taxon>
        <taxon>Oscillatoriaceae</taxon>
        <taxon>Phormidium</taxon>
    </lineage>
</organism>
<dbReference type="SUPFAM" id="SSF50630">
    <property type="entry name" value="Acid proteases"/>
    <property type="match status" value="1"/>
</dbReference>
<evidence type="ECO:0000313" key="1">
    <source>
        <dbReference type="EMBL" id="MBO0351631.1"/>
    </source>
</evidence>
<gene>
    <name evidence="1" type="ORF">J0895_21605</name>
</gene>
<dbReference type="InterPro" id="IPR001969">
    <property type="entry name" value="Aspartic_peptidase_AS"/>
</dbReference>
<accession>A0ABS3FWZ4</accession>
<dbReference type="RefSeq" id="WP_207090063.1">
    <property type="nucleotide sequence ID" value="NZ_JAFLQW010000569.1"/>
</dbReference>
<reference evidence="1 2" key="1">
    <citation type="submission" date="2021-03" db="EMBL/GenBank/DDBJ databases">
        <title>Metabolic Capacity of the Antarctic Cyanobacterium Phormidium pseudopriestleyi that Sustains Oxygenic Photosynthesis in the Presence of Hydrogen Sulfide.</title>
        <authorList>
            <person name="Lumian J.E."/>
            <person name="Jungblut A.D."/>
            <person name="Dillon M.L."/>
            <person name="Hawes I."/>
            <person name="Doran P.T."/>
            <person name="Mackey T.J."/>
            <person name="Dick G.J."/>
            <person name="Grettenberger C.L."/>
            <person name="Sumner D.Y."/>
        </authorList>
    </citation>
    <scope>NUCLEOTIDE SEQUENCE [LARGE SCALE GENOMIC DNA]</scope>
    <source>
        <strain evidence="1 2">FRX01</strain>
    </source>
</reference>
<evidence type="ECO:0008006" key="3">
    <source>
        <dbReference type="Google" id="ProtNLM"/>
    </source>
</evidence>
<dbReference type="Proteomes" id="UP000664844">
    <property type="component" value="Unassembled WGS sequence"/>
</dbReference>
<protein>
    <recommendedName>
        <fullName evidence="3">Peptidase A2 domain-containing protein</fullName>
    </recommendedName>
</protein>
<dbReference type="Pfam" id="PF13650">
    <property type="entry name" value="Asp_protease_2"/>
    <property type="match status" value="1"/>
</dbReference>